<evidence type="ECO:0008006" key="9">
    <source>
        <dbReference type="Google" id="ProtNLM"/>
    </source>
</evidence>
<dbReference type="PROSITE" id="PS50110">
    <property type="entry name" value="RESPONSE_REGULATORY"/>
    <property type="match status" value="1"/>
</dbReference>
<evidence type="ECO:0000259" key="6">
    <source>
        <dbReference type="PROSITE" id="PS50110"/>
    </source>
</evidence>
<dbReference type="PANTHER" id="PTHR43280">
    <property type="entry name" value="ARAC-FAMILY TRANSCRIPTIONAL REGULATOR"/>
    <property type="match status" value="1"/>
</dbReference>
<dbReference type="Proteomes" id="UP001157114">
    <property type="component" value="Unassembled WGS sequence"/>
</dbReference>
<evidence type="ECO:0000256" key="4">
    <source>
        <dbReference type="PROSITE-ProRule" id="PRU00169"/>
    </source>
</evidence>
<dbReference type="PROSITE" id="PS00041">
    <property type="entry name" value="HTH_ARAC_FAMILY_1"/>
    <property type="match status" value="1"/>
</dbReference>
<keyword evidence="3" id="KW-0804">Transcription</keyword>
<reference evidence="7 8" key="1">
    <citation type="submission" date="2023-03" db="EMBL/GenBank/DDBJ databases">
        <title>Draft genome sequence of the bacteria which degrade cell wall of Tricholomamatutake.</title>
        <authorList>
            <person name="Konishi Y."/>
            <person name="Fukuta Y."/>
            <person name="Shirasaka N."/>
        </authorList>
    </citation>
    <scope>NUCLEOTIDE SEQUENCE [LARGE SCALE GENOMIC DNA]</scope>
    <source>
        <strain evidence="8">mu1</strain>
    </source>
</reference>
<evidence type="ECO:0000313" key="7">
    <source>
        <dbReference type="EMBL" id="GLX71411.1"/>
    </source>
</evidence>
<evidence type="ECO:0000256" key="1">
    <source>
        <dbReference type="ARBA" id="ARBA00023015"/>
    </source>
</evidence>
<evidence type="ECO:0000313" key="8">
    <source>
        <dbReference type="Proteomes" id="UP001157114"/>
    </source>
</evidence>
<keyword evidence="2" id="KW-0238">DNA-binding</keyword>
<evidence type="ECO:0000256" key="2">
    <source>
        <dbReference type="ARBA" id="ARBA00023125"/>
    </source>
</evidence>
<dbReference type="InterPro" id="IPR011006">
    <property type="entry name" value="CheY-like_superfamily"/>
</dbReference>
<dbReference type="Pfam" id="PF00072">
    <property type="entry name" value="Response_reg"/>
    <property type="match status" value="1"/>
</dbReference>
<keyword evidence="4" id="KW-0597">Phosphoprotein</keyword>
<dbReference type="RefSeq" id="WP_284242217.1">
    <property type="nucleotide sequence ID" value="NZ_BSSQ01000032.1"/>
</dbReference>
<feature type="domain" description="HTH araC/xylS-type" evidence="5">
    <location>
        <begin position="422"/>
        <end position="520"/>
    </location>
</feature>
<dbReference type="PRINTS" id="PR00032">
    <property type="entry name" value="HTHARAC"/>
</dbReference>
<dbReference type="InterPro" id="IPR009057">
    <property type="entry name" value="Homeodomain-like_sf"/>
</dbReference>
<feature type="modified residue" description="4-aspartylphosphate" evidence="4">
    <location>
        <position position="55"/>
    </location>
</feature>
<feature type="domain" description="Response regulatory" evidence="6">
    <location>
        <begin position="3"/>
        <end position="120"/>
    </location>
</feature>
<accession>A0ABQ6GPY3</accession>
<dbReference type="Pfam" id="PF12833">
    <property type="entry name" value="HTH_18"/>
    <property type="match status" value="1"/>
</dbReference>
<name>A0ABQ6GPY3_9BACL</name>
<dbReference type="InterPro" id="IPR020449">
    <property type="entry name" value="Tscrpt_reg_AraC-type_HTH"/>
</dbReference>
<keyword evidence="1" id="KW-0805">Transcription regulation</keyword>
<evidence type="ECO:0000256" key="3">
    <source>
        <dbReference type="ARBA" id="ARBA00023163"/>
    </source>
</evidence>
<dbReference type="Gene3D" id="3.40.50.2300">
    <property type="match status" value="1"/>
</dbReference>
<dbReference type="InterPro" id="IPR018060">
    <property type="entry name" value="HTH_AraC"/>
</dbReference>
<keyword evidence="8" id="KW-1185">Reference proteome</keyword>
<dbReference type="SMART" id="SM00448">
    <property type="entry name" value="REC"/>
    <property type="match status" value="1"/>
</dbReference>
<evidence type="ECO:0000259" key="5">
    <source>
        <dbReference type="PROSITE" id="PS01124"/>
    </source>
</evidence>
<dbReference type="PROSITE" id="PS01124">
    <property type="entry name" value="HTH_ARAC_FAMILY_2"/>
    <property type="match status" value="1"/>
</dbReference>
<dbReference type="Gene3D" id="1.10.10.60">
    <property type="entry name" value="Homeodomain-like"/>
    <property type="match status" value="2"/>
</dbReference>
<comment type="caution">
    <text evidence="7">The sequence shown here is derived from an EMBL/GenBank/DDBJ whole genome shotgun (WGS) entry which is preliminary data.</text>
</comment>
<proteinExistence type="predicted"/>
<dbReference type="InterPro" id="IPR001789">
    <property type="entry name" value="Sig_transdc_resp-reg_receiver"/>
</dbReference>
<dbReference type="PANTHER" id="PTHR43280:SF2">
    <property type="entry name" value="HTH-TYPE TRANSCRIPTIONAL REGULATOR EXSA"/>
    <property type="match status" value="1"/>
</dbReference>
<dbReference type="InterPro" id="IPR018062">
    <property type="entry name" value="HTH_AraC-typ_CS"/>
</dbReference>
<dbReference type="SUPFAM" id="SSF52172">
    <property type="entry name" value="CheY-like"/>
    <property type="match status" value="1"/>
</dbReference>
<dbReference type="SUPFAM" id="SSF46689">
    <property type="entry name" value="Homeodomain-like"/>
    <property type="match status" value="2"/>
</dbReference>
<sequence>MYRLLIVDDEAIIANGIKASMNWKCVFVTSVSIAHNARQAKEKFMEQPFDIMICDIEMPQGSGLELFEWVKAHYPHTECIFITCHADFAYAKKALQLGSFEYLLKPVPHDELELVMTKLIKKIREEREAAGRETERFWQDVLNQAIPSRLDSMMEVIDKKRLPYVRSMEFIPVVISISHWDKSLSVRDEQLMEYALRNALEEIVVRGTFNAQIVRINSEYLMVVFVRDKVFSLEEEGYFWKEVISRCNTFIGGCNQYLGCHLVCYFGKQVPAHEMRKMVEELMTFVKNQVNIVDRVICYDANLRGEGQIPLTPLHIWSELIKQGNMRQVINESHQFLDSWKQIDNLGVRGLQRFYQNFLQMMLYTLQQHGLRADEIFSDHLAPAKVLAATRSVKDLQDWVKGMLEAAIVHMQKLDSNESVIEKIKRYIALNLDQELSRQYIADYVGLSPDYIVKLFKKETGLSVSDYILTERIKLAKELLARTDTTVSNVALAVGFCNFSYFSTIFKKEVAMTPQEYRRAEQPGMKLCK</sequence>
<gene>
    <name evidence="7" type="ORF">MU1_57610</name>
</gene>
<dbReference type="SMART" id="SM00342">
    <property type="entry name" value="HTH_ARAC"/>
    <property type="match status" value="1"/>
</dbReference>
<protein>
    <recommendedName>
        <fullName evidence="9">DNA-binding response regulator</fullName>
    </recommendedName>
</protein>
<dbReference type="CDD" id="cd17536">
    <property type="entry name" value="REC_YesN-like"/>
    <property type="match status" value="1"/>
</dbReference>
<dbReference type="EMBL" id="BSSQ01000032">
    <property type="protein sequence ID" value="GLX71411.1"/>
    <property type="molecule type" value="Genomic_DNA"/>
</dbReference>
<organism evidence="7 8">
    <name type="scientific">Paenibacillus glycanilyticus</name>
    <dbReference type="NCBI Taxonomy" id="126569"/>
    <lineage>
        <taxon>Bacteria</taxon>
        <taxon>Bacillati</taxon>
        <taxon>Bacillota</taxon>
        <taxon>Bacilli</taxon>
        <taxon>Bacillales</taxon>
        <taxon>Paenibacillaceae</taxon>
        <taxon>Paenibacillus</taxon>
    </lineage>
</organism>